<evidence type="ECO:0000256" key="1">
    <source>
        <dbReference type="SAM" id="Phobius"/>
    </source>
</evidence>
<dbReference type="Proteomes" id="UP000032366">
    <property type="component" value="Unassembled WGS sequence"/>
</dbReference>
<comment type="caution">
    <text evidence="2">The sequence shown here is derived from an EMBL/GenBank/DDBJ whole genome shotgun (WGS) entry which is preliminary data.</text>
</comment>
<protein>
    <submittedName>
        <fullName evidence="2">Uncharacterized protein</fullName>
    </submittedName>
</protein>
<reference evidence="2 3" key="1">
    <citation type="submission" date="2015-01" db="EMBL/GenBank/DDBJ databases">
        <authorList>
            <person name="Guo J."/>
        </authorList>
    </citation>
    <scope>NUCLEOTIDE SEQUENCE [LARGE SCALE GENOMIC DNA]</scope>
    <source>
        <strain evidence="2 3">DSM 22147</strain>
    </source>
</reference>
<keyword evidence="1" id="KW-0472">Membrane</keyword>
<evidence type="ECO:0000313" key="3">
    <source>
        <dbReference type="Proteomes" id="UP000032366"/>
    </source>
</evidence>
<feature type="transmembrane region" description="Helical" evidence="1">
    <location>
        <begin position="12"/>
        <end position="32"/>
    </location>
</feature>
<accession>A0ABR5CAZ5</accession>
<proteinExistence type="predicted"/>
<keyword evidence="1" id="KW-0812">Transmembrane</keyword>
<keyword evidence="1" id="KW-1133">Transmembrane helix</keyword>
<evidence type="ECO:0000313" key="2">
    <source>
        <dbReference type="EMBL" id="KIX91721.1"/>
    </source>
</evidence>
<gene>
    <name evidence="2" type="ORF">TP70_01230</name>
</gene>
<organism evidence="2 3">
    <name type="scientific">Staphylococcus microti</name>
    <dbReference type="NCBI Taxonomy" id="569857"/>
    <lineage>
        <taxon>Bacteria</taxon>
        <taxon>Bacillati</taxon>
        <taxon>Bacillota</taxon>
        <taxon>Bacilli</taxon>
        <taxon>Bacillales</taxon>
        <taxon>Staphylococcaceae</taxon>
        <taxon>Staphylococcus</taxon>
    </lineage>
</organism>
<dbReference type="EMBL" id="JXWY01000005">
    <property type="protein sequence ID" value="KIX91721.1"/>
    <property type="molecule type" value="Genomic_DNA"/>
</dbReference>
<sequence>MNHGGIVSIARLLVYNLSTLYAWICRAILMIYPPQKMDSHKKNAHIIEDVDASVIKDDYRMT</sequence>
<name>A0ABR5CAZ5_9STAP</name>
<keyword evidence="3" id="KW-1185">Reference proteome</keyword>